<dbReference type="EMBL" id="BLTE01000010">
    <property type="protein sequence ID" value="GFK94569.1"/>
    <property type="molecule type" value="Genomic_DNA"/>
</dbReference>
<evidence type="ECO:0000313" key="1">
    <source>
        <dbReference type="EMBL" id="GFK94569.1"/>
    </source>
</evidence>
<evidence type="ECO:0000313" key="2">
    <source>
        <dbReference type="Proteomes" id="UP000494245"/>
    </source>
</evidence>
<name>A0A6V8LWV9_9BACT</name>
<accession>A0A6V8LWV9</accession>
<proteinExistence type="predicted"/>
<protein>
    <submittedName>
        <fullName evidence="1">Uncharacterized protein</fullName>
    </submittedName>
</protein>
<dbReference type="Proteomes" id="UP000494245">
    <property type="component" value="Unassembled WGS sequence"/>
</dbReference>
<reference evidence="1 2" key="2">
    <citation type="submission" date="2020-05" db="EMBL/GenBank/DDBJ databases">
        <title>Draft genome sequence of Desulfovibrio sp. strainFSS-1.</title>
        <authorList>
            <person name="Shimoshige H."/>
            <person name="Kobayashi H."/>
            <person name="Maekawa T."/>
        </authorList>
    </citation>
    <scope>NUCLEOTIDE SEQUENCE [LARGE SCALE GENOMIC DNA]</scope>
    <source>
        <strain evidence="1 2">SIID29052-01</strain>
    </source>
</reference>
<organism evidence="1 2">
    <name type="scientific">Fundidesulfovibrio magnetotacticus</name>
    <dbReference type="NCBI Taxonomy" id="2730080"/>
    <lineage>
        <taxon>Bacteria</taxon>
        <taxon>Pseudomonadati</taxon>
        <taxon>Thermodesulfobacteriota</taxon>
        <taxon>Desulfovibrionia</taxon>
        <taxon>Desulfovibrionales</taxon>
        <taxon>Desulfovibrionaceae</taxon>
        <taxon>Fundidesulfovibrio</taxon>
    </lineage>
</organism>
<sequence length="123" mass="13764">MTRLVRLPAGGCRHFVSGRCLYEEALNPGYQTSYRCTVVLELHGLYDGFLTRAEAFGLSESTAADLWERRFLELCRQDAGCQDRQPGDMNAFPGCAHCLGDVCVLRLPSCDGRCRNFSPQPRD</sequence>
<dbReference type="AlphaFoldDB" id="A0A6V8LWV9"/>
<keyword evidence="2" id="KW-1185">Reference proteome</keyword>
<dbReference type="RefSeq" id="WP_173084770.1">
    <property type="nucleotide sequence ID" value="NZ_BLTE01000010.1"/>
</dbReference>
<reference evidence="1 2" key="1">
    <citation type="submission" date="2020-04" db="EMBL/GenBank/DDBJ databases">
        <authorList>
            <consortium name="Desulfovibrio sp. FSS-1 genome sequencing consortium"/>
            <person name="Shimoshige H."/>
            <person name="Kobayashi H."/>
            <person name="Maekawa T."/>
        </authorList>
    </citation>
    <scope>NUCLEOTIDE SEQUENCE [LARGE SCALE GENOMIC DNA]</scope>
    <source>
        <strain evidence="1 2">SIID29052-01</strain>
    </source>
</reference>
<comment type="caution">
    <text evidence="1">The sequence shown here is derived from an EMBL/GenBank/DDBJ whole genome shotgun (WGS) entry which is preliminary data.</text>
</comment>
<gene>
    <name evidence="1" type="ORF">NNJEOMEG_02416</name>
</gene>